<keyword evidence="2" id="KW-1185">Reference proteome</keyword>
<proteinExistence type="predicted"/>
<dbReference type="Proteomes" id="UP000765509">
    <property type="component" value="Unassembled WGS sequence"/>
</dbReference>
<name>A0A9Q3Q0S1_9BASI</name>
<reference evidence="1" key="1">
    <citation type="submission" date="2021-03" db="EMBL/GenBank/DDBJ databases">
        <title>Draft genome sequence of rust myrtle Austropuccinia psidii MF-1, a brazilian biotype.</title>
        <authorList>
            <person name="Quecine M.C."/>
            <person name="Pachon D.M.R."/>
            <person name="Bonatelli M.L."/>
            <person name="Correr F.H."/>
            <person name="Franceschini L.M."/>
            <person name="Leite T.F."/>
            <person name="Margarido G.R.A."/>
            <person name="Almeida C.A."/>
            <person name="Ferrarezi J.A."/>
            <person name="Labate C.A."/>
        </authorList>
    </citation>
    <scope>NUCLEOTIDE SEQUENCE</scope>
    <source>
        <strain evidence="1">MF-1</strain>
    </source>
</reference>
<accession>A0A9Q3Q0S1</accession>
<organism evidence="1 2">
    <name type="scientific">Austropuccinia psidii MF-1</name>
    <dbReference type="NCBI Taxonomy" id="1389203"/>
    <lineage>
        <taxon>Eukaryota</taxon>
        <taxon>Fungi</taxon>
        <taxon>Dikarya</taxon>
        <taxon>Basidiomycota</taxon>
        <taxon>Pucciniomycotina</taxon>
        <taxon>Pucciniomycetes</taxon>
        <taxon>Pucciniales</taxon>
        <taxon>Sphaerophragmiaceae</taxon>
        <taxon>Austropuccinia</taxon>
    </lineage>
</organism>
<dbReference type="EMBL" id="AVOT02104264">
    <property type="protein sequence ID" value="MBW0579097.1"/>
    <property type="molecule type" value="Genomic_DNA"/>
</dbReference>
<dbReference type="AlphaFoldDB" id="A0A9Q3Q0S1"/>
<protein>
    <submittedName>
        <fullName evidence="1">Uncharacterized protein</fullName>
    </submittedName>
</protein>
<sequence length="160" mass="17684">MSSLTHPYASAPLPLNILSLPQHPQDTHPMPAPHLPAQPSSCFHTSATYHAYAQDMPLMLPPHVSPHPSLRFRTPAAYNAYAPAALSRYASNTGTSSYAHPSLGFRTPIAYHAYSPAAPSRYASDSATPCPPSVRFDYEKRSKYYKYLTYCTLNVLMNNE</sequence>
<evidence type="ECO:0000313" key="1">
    <source>
        <dbReference type="EMBL" id="MBW0579097.1"/>
    </source>
</evidence>
<gene>
    <name evidence="1" type="ORF">O181_118812</name>
</gene>
<evidence type="ECO:0000313" key="2">
    <source>
        <dbReference type="Proteomes" id="UP000765509"/>
    </source>
</evidence>
<comment type="caution">
    <text evidence="1">The sequence shown here is derived from an EMBL/GenBank/DDBJ whole genome shotgun (WGS) entry which is preliminary data.</text>
</comment>